<gene>
    <name evidence="2" type="ORF">ABOZ73_00585</name>
</gene>
<evidence type="ECO:0000313" key="2">
    <source>
        <dbReference type="EMBL" id="XDO96961.1"/>
    </source>
</evidence>
<feature type="transmembrane region" description="Helical" evidence="1">
    <location>
        <begin position="80"/>
        <end position="98"/>
    </location>
</feature>
<evidence type="ECO:0000256" key="1">
    <source>
        <dbReference type="SAM" id="Phobius"/>
    </source>
</evidence>
<dbReference type="EMBL" id="CP158375">
    <property type="protein sequence ID" value="XDO96961.1"/>
    <property type="molecule type" value="Genomic_DNA"/>
</dbReference>
<dbReference type="AlphaFoldDB" id="A0AB39KT30"/>
<proteinExistence type="predicted"/>
<accession>A0AB39KT30</accession>
<keyword evidence="1" id="KW-0472">Membrane</keyword>
<name>A0AB39KT30_9CAUL</name>
<keyword evidence="1" id="KW-1133">Transmembrane helix</keyword>
<sequence length="104" mass="11429">MSKAAVIRRLSDEGMTAAEIVAKTGYVHEYVWRTLDKAKKLPWQRQEAAITDMTPPMDVAYHPPMGGVEIGAKDRTALKFLGAAALVVASSVVIYATGKRLRVW</sequence>
<keyword evidence="1" id="KW-0812">Transmembrane</keyword>
<protein>
    <submittedName>
        <fullName evidence="2">Uncharacterized protein</fullName>
    </submittedName>
</protein>
<reference evidence="2" key="1">
    <citation type="submission" date="2024-06" db="EMBL/GenBank/DDBJ databases">
        <title>Caulobacter inopinatus, sp. nov.</title>
        <authorList>
            <person name="Donachie S.P."/>
        </authorList>
    </citation>
    <scope>NUCLEOTIDE SEQUENCE</scope>
    <source>
        <strain evidence="2">73W</strain>
    </source>
</reference>
<organism evidence="2">
    <name type="scientific">Caulobacter sp. 73W</name>
    <dbReference type="NCBI Taxonomy" id="3161137"/>
    <lineage>
        <taxon>Bacteria</taxon>
        <taxon>Pseudomonadati</taxon>
        <taxon>Pseudomonadota</taxon>
        <taxon>Alphaproteobacteria</taxon>
        <taxon>Caulobacterales</taxon>
        <taxon>Caulobacteraceae</taxon>
        <taxon>Caulobacter</taxon>
    </lineage>
</organism>
<dbReference type="RefSeq" id="WP_369059874.1">
    <property type="nucleotide sequence ID" value="NZ_CP158375.1"/>
</dbReference>